<protein>
    <submittedName>
        <fullName evidence="3">Uncharacterized protein</fullName>
    </submittedName>
</protein>
<feature type="region of interest" description="Disordered" evidence="1">
    <location>
        <begin position="34"/>
        <end position="63"/>
    </location>
</feature>
<organism evidence="2 3">
    <name type="scientific">Acrobeloides nanus</name>
    <dbReference type="NCBI Taxonomy" id="290746"/>
    <lineage>
        <taxon>Eukaryota</taxon>
        <taxon>Metazoa</taxon>
        <taxon>Ecdysozoa</taxon>
        <taxon>Nematoda</taxon>
        <taxon>Chromadorea</taxon>
        <taxon>Rhabditida</taxon>
        <taxon>Tylenchina</taxon>
        <taxon>Cephalobomorpha</taxon>
        <taxon>Cephaloboidea</taxon>
        <taxon>Cephalobidae</taxon>
        <taxon>Acrobeloides</taxon>
    </lineage>
</organism>
<dbReference type="WBParaSite" id="ACRNAN_scaffold565.g16154.t1">
    <property type="protein sequence ID" value="ACRNAN_scaffold565.g16154.t1"/>
    <property type="gene ID" value="ACRNAN_scaffold565.g16154"/>
</dbReference>
<dbReference type="AlphaFoldDB" id="A0A914E4K4"/>
<feature type="compositionally biased region" description="Low complexity" evidence="1">
    <location>
        <begin position="37"/>
        <end position="48"/>
    </location>
</feature>
<sequence length="131" mass="14971">MSLRVPIGNYGMRARSDFTMRRYASNYEINRNLRNQSTSVSRPRPSSTFPENPESSVPDDKDLFRDVESVIPKSSFMRSISLSATGEPICCICMENNVSSDETGLLDMKFSEIQYWFHVDIINFAMNAPKK</sequence>
<evidence type="ECO:0000313" key="3">
    <source>
        <dbReference type="WBParaSite" id="ACRNAN_scaffold565.g16154.t1"/>
    </source>
</evidence>
<keyword evidence="2" id="KW-1185">Reference proteome</keyword>
<proteinExistence type="predicted"/>
<reference evidence="3" key="1">
    <citation type="submission" date="2022-11" db="UniProtKB">
        <authorList>
            <consortium name="WormBaseParasite"/>
        </authorList>
    </citation>
    <scope>IDENTIFICATION</scope>
</reference>
<accession>A0A914E4K4</accession>
<evidence type="ECO:0000313" key="2">
    <source>
        <dbReference type="Proteomes" id="UP000887540"/>
    </source>
</evidence>
<dbReference type="Proteomes" id="UP000887540">
    <property type="component" value="Unplaced"/>
</dbReference>
<name>A0A914E4K4_9BILA</name>
<evidence type="ECO:0000256" key="1">
    <source>
        <dbReference type="SAM" id="MobiDB-lite"/>
    </source>
</evidence>